<keyword evidence="5" id="KW-0469">Meiosis</keyword>
<dbReference type="eggNOG" id="KOG0220">
    <property type="taxonomic scope" value="Eukaryota"/>
</dbReference>
<dbReference type="AlphaFoldDB" id="G8ZR48"/>
<dbReference type="Pfam" id="PF05192">
    <property type="entry name" value="MutS_III"/>
    <property type="match status" value="1"/>
</dbReference>
<dbReference type="InterPro" id="IPR000432">
    <property type="entry name" value="DNA_mismatch_repair_MutS_C"/>
</dbReference>
<dbReference type="PROSITE" id="PS00486">
    <property type="entry name" value="DNA_MISMATCH_REPAIR_2"/>
    <property type="match status" value="1"/>
</dbReference>
<organism evidence="8 9">
    <name type="scientific">Torulaspora delbrueckii</name>
    <name type="common">Yeast</name>
    <name type="synonym">Candida colliculosa</name>
    <dbReference type="NCBI Taxonomy" id="4950"/>
    <lineage>
        <taxon>Eukaryota</taxon>
        <taxon>Fungi</taxon>
        <taxon>Dikarya</taxon>
        <taxon>Ascomycota</taxon>
        <taxon>Saccharomycotina</taxon>
        <taxon>Saccharomycetes</taxon>
        <taxon>Saccharomycetales</taxon>
        <taxon>Saccharomycetaceae</taxon>
        <taxon>Torulaspora</taxon>
    </lineage>
</organism>
<evidence type="ECO:0000313" key="8">
    <source>
        <dbReference type="EMBL" id="CCE90990.1"/>
    </source>
</evidence>
<dbReference type="SMART" id="SM00533">
    <property type="entry name" value="MUTSd"/>
    <property type="match status" value="1"/>
</dbReference>
<reference evidence="8 9" key="1">
    <citation type="journal article" date="2011" name="Proc. Natl. Acad. Sci. U.S.A.">
        <title>Evolutionary erosion of yeast sex chromosomes by mating-type switching accidents.</title>
        <authorList>
            <person name="Gordon J.L."/>
            <person name="Armisen D."/>
            <person name="Proux-Wera E."/>
            <person name="Oheigeartaigh S.S."/>
            <person name="Byrne K.P."/>
            <person name="Wolfe K.H."/>
        </authorList>
    </citation>
    <scope>NUCLEOTIDE SEQUENCE [LARGE SCALE GENOMIC DNA]</scope>
    <source>
        <strain evidence="9">ATCC 10662 / CBS 1146 / NBRC 0425 / NCYC 2629 / NRRL Y-866</strain>
    </source>
</reference>
<keyword evidence="3" id="KW-0067">ATP-binding</keyword>
<dbReference type="Pfam" id="PF05188">
    <property type="entry name" value="MutS_II"/>
    <property type="match status" value="1"/>
</dbReference>
<evidence type="ECO:0000256" key="5">
    <source>
        <dbReference type="ARBA" id="ARBA00023254"/>
    </source>
</evidence>
<dbReference type="SUPFAM" id="SSF52540">
    <property type="entry name" value="P-loop containing nucleoside triphosphate hydrolases"/>
    <property type="match status" value="1"/>
</dbReference>
<dbReference type="PANTHER" id="PTHR11361:SF21">
    <property type="entry name" value="MUTS PROTEIN HOMOLOG 4"/>
    <property type="match status" value="1"/>
</dbReference>
<dbReference type="GO" id="GO:0000400">
    <property type="term" value="F:four-way junction DNA binding"/>
    <property type="evidence" value="ECO:0007669"/>
    <property type="project" value="EnsemblFungi"/>
</dbReference>
<dbReference type="InterPro" id="IPR007696">
    <property type="entry name" value="DNA_mismatch_repair_MutS_core"/>
</dbReference>
<feature type="domain" description="DNA mismatch repair proteins mutS family" evidence="7">
    <location>
        <begin position="699"/>
        <end position="715"/>
    </location>
</feature>
<dbReference type="GO" id="GO:0005524">
    <property type="term" value="F:ATP binding"/>
    <property type="evidence" value="ECO:0007669"/>
    <property type="project" value="UniProtKB-KW"/>
</dbReference>
<dbReference type="InterPro" id="IPR011184">
    <property type="entry name" value="DNA_mismatch_repair_Msh2"/>
</dbReference>
<dbReference type="SUPFAM" id="SSF53150">
    <property type="entry name" value="DNA repair protein MutS, domain II"/>
    <property type="match status" value="1"/>
</dbReference>
<dbReference type="InterPro" id="IPR007861">
    <property type="entry name" value="DNA_mismatch_repair_MutS_clamp"/>
</dbReference>
<dbReference type="GO" id="GO:0006298">
    <property type="term" value="P:mismatch repair"/>
    <property type="evidence" value="ECO:0007669"/>
    <property type="project" value="InterPro"/>
</dbReference>
<dbReference type="InParanoid" id="G8ZR48"/>
<dbReference type="HOGENOM" id="CLU_002472_7_3_1"/>
<dbReference type="GeneID" id="11500325"/>
<dbReference type="InterPro" id="IPR027417">
    <property type="entry name" value="P-loop_NTPase"/>
</dbReference>
<evidence type="ECO:0000313" key="9">
    <source>
        <dbReference type="Proteomes" id="UP000005627"/>
    </source>
</evidence>
<dbReference type="GO" id="GO:1990391">
    <property type="term" value="C:DNA repair complex"/>
    <property type="evidence" value="ECO:0007669"/>
    <property type="project" value="EnsemblFungi"/>
</dbReference>
<accession>G8ZR48</accession>
<dbReference type="InterPro" id="IPR007860">
    <property type="entry name" value="DNA_mmatch_repair_MutS_con_dom"/>
</dbReference>
<feature type="region of interest" description="Disordered" evidence="6">
    <location>
        <begin position="23"/>
        <end position="87"/>
    </location>
</feature>
<gene>
    <name evidence="8" type="primary">TDEL0C01010</name>
    <name evidence="8" type="ORF">TDEL_0C01010</name>
</gene>
<dbReference type="PANTHER" id="PTHR11361">
    <property type="entry name" value="DNA MISMATCH REPAIR PROTEIN MUTS FAMILY MEMBER"/>
    <property type="match status" value="1"/>
</dbReference>
<evidence type="ECO:0000256" key="2">
    <source>
        <dbReference type="ARBA" id="ARBA00022741"/>
    </source>
</evidence>
<keyword evidence="9" id="KW-1185">Reference proteome</keyword>
<dbReference type="InterPro" id="IPR036678">
    <property type="entry name" value="MutS_con_dom_sf"/>
</dbReference>
<dbReference type="SUPFAM" id="SSF48334">
    <property type="entry name" value="DNA repair protein MutS, domain III"/>
    <property type="match status" value="1"/>
</dbReference>
<dbReference type="InterPro" id="IPR045076">
    <property type="entry name" value="MutS"/>
</dbReference>
<dbReference type="SMART" id="SM00534">
    <property type="entry name" value="MUTSac"/>
    <property type="match status" value="1"/>
</dbReference>
<dbReference type="PIRSF" id="PIRSF005813">
    <property type="entry name" value="MSH2"/>
    <property type="match status" value="1"/>
</dbReference>
<dbReference type="OrthoDB" id="276261at2759"/>
<feature type="compositionally biased region" description="Basic and acidic residues" evidence="6">
    <location>
        <begin position="41"/>
        <end position="52"/>
    </location>
</feature>
<evidence type="ECO:0000256" key="4">
    <source>
        <dbReference type="ARBA" id="ARBA00023125"/>
    </source>
</evidence>
<evidence type="ECO:0000256" key="6">
    <source>
        <dbReference type="SAM" id="MobiDB-lite"/>
    </source>
</evidence>
<evidence type="ECO:0000256" key="1">
    <source>
        <dbReference type="ARBA" id="ARBA00006271"/>
    </source>
</evidence>
<sequence>MSGSEWSSFLSTKCFDKNTVADISNGTGASNSSVSVALVERASRRESRKSPEVSRTSRRKSRKKLVTSQSRLPTKHHPSRTANTTSGALLVNSPDRVLCSIFEMAKDIGTRIGVCIINYNTGELSISDFMDSQIYIRAIHKIQIHQPTEILLPSSSLNPVVSKLAAIIKFNVSESVKISETTNRNFNSQDGLNAIYKYLMADGQKKMKLDEIADKTFALSAAAAAVAYTEDIVMNKKNSSLTKFKKFRMTYEATENTMLIDSKTIRGLELVDNVVEKKGLSFFKFLDCTCTKMGQRLLRNSILQPLTDRCSIELRLESVRELRNDPDLLDVLRSELRGFQDLDRLFAKLLSVNQSAVKSEQKINYSILLKSTIKTAKNIRRLLSEADLTARLLIETKDIFSCEAISKIESYINIYINEDCTWASSNLELENQRSYAVKSGANGLLEISRQVYKNIIDQIIKHVEDLSKEYSLNLDYAYESNHGFYIKIKRHDMRDLSTLPDVFINRSVKKTRIECTTLDIIKMNARLKEVMSEISLISEQMVEQLLTEVVTEISTLFMISEATSMLDLMCCFAHNANKHNYVIPAISDRVVFQNSRHPVLETLVENFVPNEILNTPYSSSVQIITGCNMSGKSVYLRQVVLLCIMAQMGSAVPADYACSKIYSKIHARVCNDSLEICSSNFCYEMKEIAQFLDDTDSSTLVILDELGRGSSIGDGFSISLAVTEYLLSVQCTVFLSTHFQYIPEILRYKPRVSHFHMKAELENDSSIKMHYQLSQEIKKFENPGLRTVSRIFDPQIIKGAYKICDLLSAQKSTSSGIREDDIDKEAALQNVNQMKQIHNLIEVLYEVMEDSNEVSYQSLKALQEEFIKSFEQ</sequence>
<dbReference type="Gene3D" id="3.40.50.300">
    <property type="entry name" value="P-loop containing nucleotide triphosphate hydrolases"/>
    <property type="match status" value="1"/>
</dbReference>
<keyword evidence="2" id="KW-0547">Nucleotide-binding</keyword>
<dbReference type="FunCoup" id="G8ZR48">
    <property type="interactions" value="410"/>
</dbReference>
<keyword evidence="4" id="KW-0238">DNA-binding</keyword>
<dbReference type="EMBL" id="HE616744">
    <property type="protein sequence ID" value="CCE90990.1"/>
    <property type="molecule type" value="Genomic_DNA"/>
</dbReference>
<dbReference type="Pfam" id="PF00488">
    <property type="entry name" value="MutS_V"/>
    <property type="match status" value="1"/>
</dbReference>
<dbReference type="GO" id="GO:0062037">
    <property type="term" value="F:D-loop DNA binding"/>
    <property type="evidence" value="ECO:0007669"/>
    <property type="project" value="EnsemblFungi"/>
</dbReference>
<evidence type="ECO:0000256" key="3">
    <source>
        <dbReference type="ARBA" id="ARBA00022840"/>
    </source>
</evidence>
<dbReference type="GO" id="GO:0062128">
    <property type="term" value="C:MutSgamma complex"/>
    <property type="evidence" value="ECO:0007669"/>
    <property type="project" value="EnsemblFungi"/>
</dbReference>
<dbReference type="GO" id="GO:0000403">
    <property type="term" value="F:Y-form DNA binding"/>
    <property type="evidence" value="ECO:0007669"/>
    <property type="project" value="EnsemblFungi"/>
</dbReference>
<dbReference type="Pfam" id="PF05190">
    <property type="entry name" value="MutS_IV"/>
    <property type="match status" value="1"/>
</dbReference>
<dbReference type="InterPro" id="IPR036187">
    <property type="entry name" value="DNA_mismatch_repair_MutS_sf"/>
</dbReference>
<dbReference type="Gene3D" id="3.30.420.110">
    <property type="entry name" value="MutS, connector domain"/>
    <property type="match status" value="1"/>
</dbReference>
<protein>
    <recommendedName>
        <fullName evidence="7">DNA mismatch repair proteins mutS family domain-containing protein</fullName>
    </recommendedName>
</protein>
<dbReference type="GO" id="GO:0140664">
    <property type="term" value="F:ATP-dependent DNA damage sensor activity"/>
    <property type="evidence" value="ECO:0007669"/>
    <property type="project" value="InterPro"/>
</dbReference>
<dbReference type="KEGG" id="tdl:TDEL_0C01010"/>
<dbReference type="Proteomes" id="UP000005627">
    <property type="component" value="Chromosome 3"/>
</dbReference>
<evidence type="ECO:0000259" key="7">
    <source>
        <dbReference type="PROSITE" id="PS00486"/>
    </source>
</evidence>
<dbReference type="RefSeq" id="XP_003680201.1">
    <property type="nucleotide sequence ID" value="XM_003680153.1"/>
</dbReference>
<dbReference type="GO" id="GO:0007131">
    <property type="term" value="P:reciprocal meiotic recombination"/>
    <property type="evidence" value="ECO:0007669"/>
    <property type="project" value="EnsemblFungi"/>
</dbReference>
<comment type="similarity">
    <text evidence="1">Belongs to the DNA mismatch repair MutS family.</text>
</comment>
<feature type="compositionally biased region" description="Basic residues" evidence="6">
    <location>
        <begin position="56"/>
        <end position="65"/>
    </location>
</feature>
<name>G8ZR48_TORDE</name>
<dbReference type="GO" id="GO:0030983">
    <property type="term" value="F:mismatched DNA binding"/>
    <property type="evidence" value="ECO:0007669"/>
    <property type="project" value="InterPro"/>
</dbReference>
<dbReference type="GO" id="GO:0000228">
    <property type="term" value="C:nuclear chromosome"/>
    <property type="evidence" value="ECO:0007669"/>
    <property type="project" value="EnsemblFungi"/>
</dbReference>
<feature type="compositionally biased region" description="Polar residues" evidence="6">
    <location>
        <begin position="23"/>
        <end position="35"/>
    </location>
</feature>
<dbReference type="Gene3D" id="1.10.1420.10">
    <property type="match status" value="2"/>
</dbReference>
<proteinExistence type="inferred from homology"/>
<dbReference type="STRING" id="1076872.G8ZR48"/>